<dbReference type="InterPro" id="IPR050740">
    <property type="entry name" value="Aldehyde_DH_Superfamily"/>
</dbReference>
<dbReference type="CDD" id="cd07129">
    <property type="entry name" value="ALDH_KGSADH"/>
    <property type="match status" value="1"/>
</dbReference>
<dbReference type="RefSeq" id="WP_184203862.1">
    <property type="nucleotide sequence ID" value="NZ_JACHGW010000008.1"/>
</dbReference>
<comment type="caution">
    <text evidence="3">The sequence shown here is derived from an EMBL/GenBank/DDBJ whole genome shotgun (WGS) entry which is preliminary data.</text>
</comment>
<protein>
    <submittedName>
        <fullName evidence="3">NADP-dependent aldehyde dehydrogenase</fullName>
        <ecNumber evidence="3">1.2.1.4</ecNumber>
    </submittedName>
</protein>
<evidence type="ECO:0000313" key="3">
    <source>
        <dbReference type="EMBL" id="MBB6053773.1"/>
    </source>
</evidence>
<proteinExistence type="predicted"/>
<evidence type="ECO:0000259" key="2">
    <source>
        <dbReference type="Pfam" id="PF00171"/>
    </source>
</evidence>
<dbReference type="Proteomes" id="UP000520814">
    <property type="component" value="Unassembled WGS sequence"/>
</dbReference>
<dbReference type="Pfam" id="PF00171">
    <property type="entry name" value="Aldedh"/>
    <property type="match status" value="1"/>
</dbReference>
<dbReference type="Gene3D" id="3.40.605.10">
    <property type="entry name" value="Aldehyde Dehydrogenase, Chain A, domain 1"/>
    <property type="match status" value="1"/>
</dbReference>
<dbReference type="EMBL" id="JACHGW010000008">
    <property type="protein sequence ID" value="MBB6053773.1"/>
    <property type="molecule type" value="Genomic_DNA"/>
</dbReference>
<evidence type="ECO:0000313" key="4">
    <source>
        <dbReference type="Proteomes" id="UP000520814"/>
    </source>
</evidence>
<name>A0A7W9SXK6_ARMRO</name>
<dbReference type="InterPro" id="IPR016162">
    <property type="entry name" value="Ald_DH_N"/>
</dbReference>
<organism evidence="3 4">
    <name type="scientific">Armatimonas rosea</name>
    <dbReference type="NCBI Taxonomy" id="685828"/>
    <lineage>
        <taxon>Bacteria</taxon>
        <taxon>Bacillati</taxon>
        <taxon>Armatimonadota</taxon>
        <taxon>Armatimonadia</taxon>
        <taxon>Armatimonadales</taxon>
        <taxon>Armatimonadaceae</taxon>
        <taxon>Armatimonas</taxon>
    </lineage>
</organism>
<reference evidence="3 4" key="1">
    <citation type="submission" date="2020-08" db="EMBL/GenBank/DDBJ databases">
        <title>Genomic Encyclopedia of Type Strains, Phase IV (KMG-IV): sequencing the most valuable type-strain genomes for metagenomic binning, comparative biology and taxonomic classification.</title>
        <authorList>
            <person name="Goeker M."/>
        </authorList>
    </citation>
    <scope>NUCLEOTIDE SEQUENCE [LARGE SCALE GENOMIC DNA]</scope>
    <source>
        <strain evidence="3 4">DSM 23562</strain>
    </source>
</reference>
<keyword evidence="1 3" id="KW-0560">Oxidoreductase</keyword>
<accession>A0A7W9SXK6</accession>
<dbReference type="Gene3D" id="3.40.309.10">
    <property type="entry name" value="Aldehyde Dehydrogenase, Chain A, domain 2"/>
    <property type="match status" value="1"/>
</dbReference>
<feature type="domain" description="Aldehyde dehydrogenase" evidence="2">
    <location>
        <begin position="16"/>
        <end position="460"/>
    </location>
</feature>
<dbReference type="PANTHER" id="PTHR43353:SF3">
    <property type="entry name" value="ALDEHYDE DEHYDROGENASE-RELATED"/>
    <property type="match status" value="1"/>
</dbReference>
<dbReference type="GO" id="GO:0033721">
    <property type="term" value="F:aldehyde dehydrogenase (NADP+) activity"/>
    <property type="evidence" value="ECO:0007669"/>
    <property type="project" value="UniProtKB-EC"/>
</dbReference>
<dbReference type="PANTHER" id="PTHR43353">
    <property type="entry name" value="SUCCINATE-SEMIALDEHYDE DEHYDROGENASE, MITOCHONDRIAL"/>
    <property type="match status" value="1"/>
</dbReference>
<dbReference type="SUPFAM" id="SSF53720">
    <property type="entry name" value="ALDH-like"/>
    <property type="match status" value="1"/>
</dbReference>
<dbReference type="AlphaFoldDB" id="A0A7W9SXK6"/>
<dbReference type="EC" id="1.2.1.4" evidence="3"/>
<dbReference type="InterPro" id="IPR016161">
    <property type="entry name" value="Ald_DH/histidinol_DH"/>
</dbReference>
<sequence>MSTLHPVLIAGQWRAADAPSATFSATNPTTGQLLADDVYPVSSKADVDAVLVAAAQAAPALRATSPETIAAFLNRYADLLEANRDALVAAAHAETGFPTEPRLNSVELPRTTGQLRQAAQAALTRSWTRPVIDTKTGIRSLHEPLGGAALVFGPNNFPFAFNAIAGGDFAAAIAARCPVIAKVHTSHPTTSRLMAECAHQAATEIGLPVGSIQVLYRMDHKLSLGMIENPAVAAVGFTGSRSAGMQLKEVADRHGKPVYLEMSSVNPVFILPDYLAANSEALAAEFFTSCTMGAGQFCTNPGLLVLPGGELGAAFVAAAAAKFAEAKPGVLLNKGGRDSLAEAVETLKSAGATVVCGGEVFDDPGFRYANTILTVTGAQFIADPETLQTEAFGPASLLVLCESGDEMLAVANALEGNLTGTVYANDEGADDAFYTKLAPALRVKVGRLLNNKMPTGVAVSPAMNHGGPFPATGHPFFSSVGIPHAISRFSMLCSYDNVRPHRLPAELQDGNPLGIWRLVDGDWVK</sequence>
<dbReference type="InterPro" id="IPR015590">
    <property type="entry name" value="Aldehyde_DH_dom"/>
</dbReference>
<keyword evidence="4" id="KW-1185">Reference proteome</keyword>
<evidence type="ECO:0000256" key="1">
    <source>
        <dbReference type="ARBA" id="ARBA00023002"/>
    </source>
</evidence>
<dbReference type="InterPro" id="IPR016163">
    <property type="entry name" value="Ald_DH_C"/>
</dbReference>
<gene>
    <name evidence="3" type="ORF">HNQ39_005615</name>
</gene>
<dbReference type="InterPro" id="IPR044151">
    <property type="entry name" value="ALDH_KGSADH"/>
</dbReference>